<dbReference type="Gramene" id="TRITD2Av1G000350.2">
    <property type="protein sequence ID" value="TRITD2Av1G000350.2"/>
    <property type="gene ID" value="TRITD2Av1G000350"/>
</dbReference>
<reference evidence="2 3" key="1">
    <citation type="submission" date="2017-09" db="EMBL/GenBank/DDBJ databases">
        <authorList>
            <consortium name="International Durum Wheat Genome Sequencing Consortium (IDWGSC)"/>
            <person name="Milanesi L."/>
        </authorList>
    </citation>
    <scope>NUCLEOTIDE SEQUENCE [LARGE SCALE GENOMIC DNA]</scope>
    <source>
        <strain evidence="3">cv. Svevo</strain>
    </source>
</reference>
<dbReference type="Proteomes" id="UP000324705">
    <property type="component" value="Chromosome 2A"/>
</dbReference>
<dbReference type="EMBL" id="LT934113">
    <property type="protein sequence ID" value="VAH24162.1"/>
    <property type="molecule type" value="Genomic_DNA"/>
</dbReference>
<evidence type="ECO:0000256" key="1">
    <source>
        <dbReference type="SAM" id="SignalP"/>
    </source>
</evidence>
<organism evidence="2 3">
    <name type="scientific">Triticum turgidum subsp. durum</name>
    <name type="common">Durum wheat</name>
    <name type="synonym">Triticum durum</name>
    <dbReference type="NCBI Taxonomy" id="4567"/>
    <lineage>
        <taxon>Eukaryota</taxon>
        <taxon>Viridiplantae</taxon>
        <taxon>Streptophyta</taxon>
        <taxon>Embryophyta</taxon>
        <taxon>Tracheophyta</taxon>
        <taxon>Spermatophyta</taxon>
        <taxon>Magnoliopsida</taxon>
        <taxon>Liliopsida</taxon>
        <taxon>Poales</taxon>
        <taxon>Poaceae</taxon>
        <taxon>BOP clade</taxon>
        <taxon>Pooideae</taxon>
        <taxon>Triticodae</taxon>
        <taxon>Triticeae</taxon>
        <taxon>Triticinae</taxon>
        <taxon>Triticum</taxon>
    </lineage>
</organism>
<dbReference type="AlphaFoldDB" id="A0A9R1NFW4"/>
<evidence type="ECO:0000313" key="3">
    <source>
        <dbReference type="Proteomes" id="UP000324705"/>
    </source>
</evidence>
<sequence length="190" mass="20137">MASVVGSFLAVTLMVVVVATSSMPVVKGDDKSACVDDYSKLCGKDPACTTMVETACRDNGESVESIKGMFSALSIVGGDNYDFASMAWPWGHAALCAAVNEHGGCPGNKTVRQFAGEHCMKDLDAACKDPTCADGAHIECYGTASRFCYIKATTADQDAIYANMDCFVSCCDKKKTSEECRKVCILNKAS</sequence>
<feature type="chain" id="PRO_5040116111" evidence="1">
    <location>
        <begin position="29"/>
        <end position="190"/>
    </location>
</feature>
<proteinExistence type="predicted"/>
<accession>A0A9R1NFW4</accession>
<evidence type="ECO:0000313" key="2">
    <source>
        <dbReference type="EMBL" id="VAH24162.1"/>
    </source>
</evidence>
<keyword evidence="3" id="KW-1185">Reference proteome</keyword>
<keyword evidence="1" id="KW-0732">Signal</keyword>
<feature type="signal peptide" evidence="1">
    <location>
        <begin position="1"/>
        <end position="28"/>
    </location>
</feature>
<name>A0A9R1NFW4_TRITD</name>
<gene>
    <name evidence="2" type="ORF">TRITD_2Av1G000350</name>
</gene>
<protein>
    <submittedName>
        <fullName evidence="2">Uncharacterized protein</fullName>
    </submittedName>
</protein>